<dbReference type="SUPFAM" id="SSF47741">
    <property type="entry name" value="CO dehydrogenase ISP C-domain like"/>
    <property type="match status" value="1"/>
</dbReference>
<dbReference type="InterPro" id="IPR036010">
    <property type="entry name" value="2Fe-2S_ferredoxin-like_sf"/>
</dbReference>
<comment type="caution">
    <text evidence="7">The sequence shown here is derived from an EMBL/GenBank/DDBJ whole genome shotgun (WGS) entry which is preliminary data.</text>
</comment>
<dbReference type="GO" id="GO:0051537">
    <property type="term" value="F:2 iron, 2 sulfur cluster binding"/>
    <property type="evidence" value="ECO:0007669"/>
    <property type="project" value="UniProtKB-KW"/>
</dbReference>
<dbReference type="InterPro" id="IPR016167">
    <property type="entry name" value="FAD-bd_PCMH_sub1"/>
</dbReference>
<evidence type="ECO:0000256" key="3">
    <source>
        <dbReference type="ARBA" id="ARBA00023002"/>
    </source>
</evidence>
<dbReference type="Proteomes" id="UP001497623">
    <property type="component" value="Unassembled WGS sequence"/>
</dbReference>
<feature type="non-terminal residue" evidence="7">
    <location>
        <position position="1"/>
    </location>
</feature>
<dbReference type="InterPro" id="IPR036884">
    <property type="entry name" value="2Fe-2S-bd_dom_sf"/>
</dbReference>
<sequence length="284" mass="30963">ESTMAPQETVSEQANTGKAPRRKIRLSVNGKYYYVGSDIPPWTTLVDFIREQVQLSGTKYLCREGGCGSCTLVATIPDLESEGGSKTISVKACQSLVYNCAGWSIETIENLGNRRIGYHSLQKALTGFYGTQCGYCSPGMVMTMYGELKSSGALTSEQVENALDGNLCRCTGYRPILDAFKSLAVDAPEHLKNKLTDIEDAYKVKCPNSGELCKGSCSKKETNGYNHSDNGCSSFGNEPSDDLEVKADDVTWYRPATLNGVYKILKQLDSKYKTRIVVGNTGQG</sequence>
<dbReference type="Gene3D" id="3.30.43.10">
    <property type="entry name" value="Uridine Diphospho-n-acetylenolpyruvylglucosamine Reductase, domain 2"/>
    <property type="match status" value="1"/>
</dbReference>
<keyword evidence="3" id="KW-0560">Oxidoreductase</keyword>
<evidence type="ECO:0000313" key="8">
    <source>
        <dbReference type="Proteomes" id="UP001497623"/>
    </source>
</evidence>
<evidence type="ECO:0000313" key="7">
    <source>
        <dbReference type="EMBL" id="CAL4061357.1"/>
    </source>
</evidence>
<keyword evidence="5" id="KW-0411">Iron-sulfur</keyword>
<dbReference type="PANTHER" id="PTHR45444:SF3">
    <property type="entry name" value="XANTHINE DEHYDROGENASE"/>
    <property type="match status" value="1"/>
</dbReference>
<dbReference type="PROSITE" id="PS51085">
    <property type="entry name" value="2FE2S_FER_2"/>
    <property type="match status" value="1"/>
</dbReference>
<dbReference type="InterPro" id="IPR016208">
    <property type="entry name" value="Ald_Oxase/xanthine_DH-like"/>
</dbReference>
<proteinExistence type="predicted"/>
<keyword evidence="2" id="KW-0479">Metal-binding</keyword>
<feature type="domain" description="2Fe-2S ferredoxin-type" evidence="6">
    <location>
        <begin position="22"/>
        <end position="111"/>
    </location>
</feature>
<dbReference type="InterPro" id="IPR006058">
    <property type="entry name" value="2Fe2S_fd_BS"/>
</dbReference>
<dbReference type="Pfam" id="PF01799">
    <property type="entry name" value="Fer2_2"/>
    <property type="match status" value="1"/>
</dbReference>
<dbReference type="CDD" id="cd00207">
    <property type="entry name" value="fer2"/>
    <property type="match status" value="1"/>
</dbReference>
<dbReference type="PROSITE" id="PS00197">
    <property type="entry name" value="2FE2S_FER_1"/>
    <property type="match status" value="1"/>
</dbReference>
<evidence type="ECO:0000259" key="6">
    <source>
        <dbReference type="PROSITE" id="PS51085"/>
    </source>
</evidence>
<dbReference type="InterPro" id="IPR001041">
    <property type="entry name" value="2Fe-2S_ferredoxin-type"/>
</dbReference>
<evidence type="ECO:0000256" key="5">
    <source>
        <dbReference type="ARBA" id="ARBA00023014"/>
    </source>
</evidence>
<evidence type="ECO:0000256" key="1">
    <source>
        <dbReference type="ARBA" id="ARBA00022714"/>
    </source>
</evidence>
<dbReference type="InterPro" id="IPR012675">
    <property type="entry name" value="Beta-grasp_dom_sf"/>
</dbReference>
<dbReference type="Gene3D" id="1.10.150.120">
    <property type="entry name" value="[2Fe-2S]-binding domain"/>
    <property type="match status" value="1"/>
</dbReference>
<feature type="non-terminal residue" evidence="7">
    <location>
        <position position="284"/>
    </location>
</feature>
<dbReference type="InterPro" id="IPR002888">
    <property type="entry name" value="2Fe-2S-bd"/>
</dbReference>
<dbReference type="SUPFAM" id="SSF54292">
    <property type="entry name" value="2Fe-2S ferredoxin-like"/>
    <property type="match status" value="1"/>
</dbReference>
<gene>
    <name evidence="7" type="ORF">MNOR_LOCUS2107</name>
</gene>
<dbReference type="Gene3D" id="3.10.20.30">
    <property type="match status" value="1"/>
</dbReference>
<dbReference type="PANTHER" id="PTHR45444">
    <property type="entry name" value="XANTHINE DEHYDROGENASE"/>
    <property type="match status" value="1"/>
</dbReference>
<keyword evidence="8" id="KW-1185">Reference proteome</keyword>
<dbReference type="GO" id="GO:0016491">
    <property type="term" value="F:oxidoreductase activity"/>
    <property type="evidence" value="ECO:0007669"/>
    <property type="project" value="UniProtKB-KW"/>
</dbReference>
<reference evidence="7 8" key="1">
    <citation type="submission" date="2024-05" db="EMBL/GenBank/DDBJ databases">
        <authorList>
            <person name="Wallberg A."/>
        </authorList>
    </citation>
    <scope>NUCLEOTIDE SEQUENCE [LARGE SCALE GENOMIC DNA]</scope>
</reference>
<evidence type="ECO:0000256" key="4">
    <source>
        <dbReference type="ARBA" id="ARBA00023004"/>
    </source>
</evidence>
<dbReference type="Pfam" id="PF00111">
    <property type="entry name" value="Fer2"/>
    <property type="match status" value="1"/>
</dbReference>
<keyword evidence="1" id="KW-0001">2Fe-2S</keyword>
<dbReference type="AlphaFoldDB" id="A0AAV2PMQ8"/>
<dbReference type="EMBL" id="CAXKWB010000610">
    <property type="protein sequence ID" value="CAL4061357.1"/>
    <property type="molecule type" value="Genomic_DNA"/>
</dbReference>
<dbReference type="GO" id="GO:0005506">
    <property type="term" value="F:iron ion binding"/>
    <property type="evidence" value="ECO:0007669"/>
    <property type="project" value="InterPro"/>
</dbReference>
<accession>A0AAV2PMQ8</accession>
<keyword evidence="4" id="KW-0408">Iron</keyword>
<name>A0AAV2PMQ8_MEGNR</name>
<evidence type="ECO:0000256" key="2">
    <source>
        <dbReference type="ARBA" id="ARBA00022723"/>
    </source>
</evidence>
<organism evidence="7 8">
    <name type="scientific">Meganyctiphanes norvegica</name>
    <name type="common">Northern krill</name>
    <name type="synonym">Thysanopoda norvegica</name>
    <dbReference type="NCBI Taxonomy" id="48144"/>
    <lineage>
        <taxon>Eukaryota</taxon>
        <taxon>Metazoa</taxon>
        <taxon>Ecdysozoa</taxon>
        <taxon>Arthropoda</taxon>
        <taxon>Crustacea</taxon>
        <taxon>Multicrustacea</taxon>
        <taxon>Malacostraca</taxon>
        <taxon>Eumalacostraca</taxon>
        <taxon>Eucarida</taxon>
        <taxon>Euphausiacea</taxon>
        <taxon>Euphausiidae</taxon>
        <taxon>Meganyctiphanes</taxon>
    </lineage>
</organism>
<protein>
    <recommendedName>
        <fullName evidence="6">2Fe-2S ferredoxin-type domain-containing protein</fullName>
    </recommendedName>
</protein>